<dbReference type="Pfam" id="PF13855">
    <property type="entry name" value="LRR_8"/>
    <property type="match status" value="4"/>
</dbReference>
<dbReference type="PANTHER" id="PTHR24366">
    <property type="entry name" value="IG(IMMUNOGLOBULIN) AND LRR(LEUCINE RICH REPEAT) DOMAINS"/>
    <property type="match status" value="1"/>
</dbReference>
<name>A0AAV8XDG6_9CUCU</name>
<evidence type="ECO:0000256" key="1">
    <source>
        <dbReference type="ARBA" id="ARBA00022614"/>
    </source>
</evidence>
<gene>
    <name evidence="5" type="ORF">NQ318_023147</name>
</gene>
<evidence type="ECO:0000256" key="4">
    <source>
        <dbReference type="SAM" id="SignalP"/>
    </source>
</evidence>
<protein>
    <submittedName>
        <fullName evidence="5">Uncharacterized protein</fullName>
    </submittedName>
</protein>
<sequence length="580" mass="66681">MRLAIYMAVVGVLHALHCDKEFSYYDSYGNGFDIVCQGITVEHLHLLQNITITNEITLRMEDCSLIGVSSKIFHNVDSIRYLYVENSTFTYPRLSSVFEVLQKLEHLIIRNTNLLVDKYTFAGLTKLKELTLNNNSLAEMEDGSLRNLPSLMHLQLTNNEITDLKNIPLCELRKLRLLDLSKNLISRLNDATFFCRKSSKSVGFNLNNQNHLLNNLNKEDYFTESITSKLQYIDLSYNNISELGSALADLKNLKILHLEKNKLRKIEYKELKALESLEKVYLRNNLLESVDKNIFSNQKNLEYLDLSNNRLVYFSLNVTPLLEHINLADNMLDMFNLDNGNDTSHLKTLILCSNRIRDIQPFAFRRHEAFEHLSIANNNIIELPPFVFRNLTNLKILNLSLNRIKVFKSNNTFLDLINLEVLNISYNLLEELNYALIEPLANLQVLDIAGNRLHHIQYDLIISDLPLLSVFNLKSNMLSCELLHKIIKFLKGKSIGYTITENFDYEQENVGGIHCSSEKNVVPDKLTRDSISSGSYAVIVLGGILGLVLGLILIVVSLFKIHMFLKRRLYKADEFELIDE</sequence>
<comment type="caution">
    <text evidence="5">The sequence shown here is derived from an EMBL/GenBank/DDBJ whole genome shotgun (WGS) entry which is preliminary data.</text>
</comment>
<keyword evidence="3" id="KW-0472">Membrane</keyword>
<dbReference type="SMART" id="SM00365">
    <property type="entry name" value="LRR_SD22"/>
    <property type="match status" value="7"/>
</dbReference>
<dbReference type="Proteomes" id="UP001162162">
    <property type="component" value="Unassembled WGS sequence"/>
</dbReference>
<feature type="chain" id="PRO_5043843811" evidence="4">
    <location>
        <begin position="16"/>
        <end position="580"/>
    </location>
</feature>
<organism evidence="5 6">
    <name type="scientific">Aromia moschata</name>
    <dbReference type="NCBI Taxonomy" id="1265417"/>
    <lineage>
        <taxon>Eukaryota</taxon>
        <taxon>Metazoa</taxon>
        <taxon>Ecdysozoa</taxon>
        <taxon>Arthropoda</taxon>
        <taxon>Hexapoda</taxon>
        <taxon>Insecta</taxon>
        <taxon>Pterygota</taxon>
        <taxon>Neoptera</taxon>
        <taxon>Endopterygota</taxon>
        <taxon>Coleoptera</taxon>
        <taxon>Polyphaga</taxon>
        <taxon>Cucujiformia</taxon>
        <taxon>Chrysomeloidea</taxon>
        <taxon>Cerambycidae</taxon>
        <taxon>Cerambycinae</taxon>
        <taxon>Callichromatini</taxon>
        <taxon>Aromia</taxon>
    </lineage>
</organism>
<evidence type="ECO:0000256" key="3">
    <source>
        <dbReference type="SAM" id="Phobius"/>
    </source>
</evidence>
<keyword evidence="6" id="KW-1185">Reference proteome</keyword>
<dbReference type="PANTHER" id="PTHR24366:SF96">
    <property type="entry name" value="LEUCINE RICH REPEAT CONTAINING 53"/>
    <property type="match status" value="1"/>
</dbReference>
<dbReference type="InterPro" id="IPR003591">
    <property type="entry name" value="Leu-rich_rpt_typical-subtyp"/>
</dbReference>
<evidence type="ECO:0000313" key="6">
    <source>
        <dbReference type="Proteomes" id="UP001162162"/>
    </source>
</evidence>
<dbReference type="SUPFAM" id="SSF52058">
    <property type="entry name" value="L domain-like"/>
    <property type="match status" value="2"/>
</dbReference>
<proteinExistence type="predicted"/>
<feature type="signal peptide" evidence="4">
    <location>
        <begin position="1"/>
        <end position="15"/>
    </location>
</feature>
<dbReference type="InterPro" id="IPR001611">
    <property type="entry name" value="Leu-rich_rpt"/>
</dbReference>
<dbReference type="PROSITE" id="PS51450">
    <property type="entry name" value="LRR"/>
    <property type="match status" value="5"/>
</dbReference>
<keyword evidence="2" id="KW-0677">Repeat</keyword>
<dbReference type="InterPro" id="IPR032675">
    <property type="entry name" value="LRR_dom_sf"/>
</dbReference>
<feature type="transmembrane region" description="Helical" evidence="3">
    <location>
        <begin position="536"/>
        <end position="559"/>
    </location>
</feature>
<dbReference type="EMBL" id="JAPWTK010000724">
    <property type="protein sequence ID" value="KAJ8936680.1"/>
    <property type="molecule type" value="Genomic_DNA"/>
</dbReference>
<dbReference type="Pfam" id="PF00560">
    <property type="entry name" value="LRR_1"/>
    <property type="match status" value="1"/>
</dbReference>
<evidence type="ECO:0000256" key="2">
    <source>
        <dbReference type="ARBA" id="ARBA00022737"/>
    </source>
</evidence>
<dbReference type="SMART" id="SM00369">
    <property type="entry name" value="LRR_TYP"/>
    <property type="match status" value="12"/>
</dbReference>
<keyword evidence="1" id="KW-0433">Leucine-rich repeat</keyword>
<reference evidence="5" key="1">
    <citation type="journal article" date="2023" name="Insect Mol. Biol.">
        <title>Genome sequencing provides insights into the evolution of gene families encoding plant cell wall-degrading enzymes in longhorned beetles.</title>
        <authorList>
            <person name="Shin N.R."/>
            <person name="Okamura Y."/>
            <person name="Kirsch R."/>
            <person name="Pauchet Y."/>
        </authorList>
    </citation>
    <scope>NUCLEOTIDE SEQUENCE</scope>
    <source>
        <strain evidence="5">AMC_N1</strain>
    </source>
</reference>
<dbReference type="AlphaFoldDB" id="A0AAV8XDG6"/>
<dbReference type="Gene3D" id="3.80.10.10">
    <property type="entry name" value="Ribonuclease Inhibitor"/>
    <property type="match status" value="4"/>
</dbReference>
<keyword evidence="3" id="KW-1133">Transmembrane helix</keyword>
<keyword evidence="4" id="KW-0732">Signal</keyword>
<evidence type="ECO:0000313" key="5">
    <source>
        <dbReference type="EMBL" id="KAJ8936680.1"/>
    </source>
</evidence>
<keyword evidence="3" id="KW-0812">Transmembrane</keyword>
<accession>A0AAV8XDG6</accession>